<dbReference type="GO" id="GO:0003848">
    <property type="term" value="F:2-amino-4-hydroxy-6-hydroxymethyldihydropteridine diphosphokinase activity"/>
    <property type="evidence" value="ECO:0007669"/>
    <property type="project" value="UniProtKB-EC"/>
</dbReference>
<dbReference type="GO" id="GO:0016301">
    <property type="term" value="F:kinase activity"/>
    <property type="evidence" value="ECO:0007669"/>
    <property type="project" value="UniProtKB-KW"/>
</dbReference>
<keyword evidence="5" id="KW-0547">Nucleotide-binding</keyword>
<evidence type="ECO:0000256" key="1">
    <source>
        <dbReference type="ARBA" id="ARBA00000198"/>
    </source>
</evidence>
<dbReference type="PANTHER" id="PTHR43071:SF1">
    <property type="entry name" value="2-AMINO-4-HYDROXY-6-HYDROXYMETHYLDIHYDROPTERIDINE PYROPHOSPHOKINASE"/>
    <property type="match status" value="1"/>
</dbReference>
<comment type="catalytic activity">
    <reaction evidence="1">
        <text>6-hydroxymethyl-7,8-dihydropterin + ATP = (7,8-dihydropterin-6-yl)methyl diphosphate + AMP + H(+)</text>
        <dbReference type="Rhea" id="RHEA:11412"/>
        <dbReference type="ChEBI" id="CHEBI:15378"/>
        <dbReference type="ChEBI" id="CHEBI:30616"/>
        <dbReference type="ChEBI" id="CHEBI:44841"/>
        <dbReference type="ChEBI" id="CHEBI:72950"/>
        <dbReference type="ChEBI" id="CHEBI:456215"/>
        <dbReference type="EC" id="2.7.6.3"/>
    </reaction>
</comment>
<accession>A0A7W1X9B9</accession>
<evidence type="ECO:0000256" key="2">
    <source>
        <dbReference type="ARBA" id="ARBA00005051"/>
    </source>
</evidence>
<evidence type="ECO:0000313" key="10">
    <source>
        <dbReference type="EMBL" id="MBA4542422.1"/>
    </source>
</evidence>
<evidence type="ECO:0000256" key="3">
    <source>
        <dbReference type="ARBA" id="ARBA00013253"/>
    </source>
</evidence>
<dbReference type="GO" id="GO:0005524">
    <property type="term" value="F:ATP binding"/>
    <property type="evidence" value="ECO:0007669"/>
    <property type="project" value="UniProtKB-KW"/>
</dbReference>
<dbReference type="GO" id="GO:0046656">
    <property type="term" value="P:folic acid biosynthetic process"/>
    <property type="evidence" value="ECO:0007669"/>
    <property type="project" value="UniProtKB-KW"/>
</dbReference>
<dbReference type="UniPathway" id="UPA00077">
    <property type="reaction ID" value="UER00155"/>
</dbReference>
<comment type="pathway">
    <text evidence="2">Cofactor biosynthesis; tetrahydrofolate biosynthesis; 2-amino-4-hydroxy-6-hydroxymethyl-7,8-dihydropteridine diphosphate from 7,8-dihydroneopterin triphosphate: step 4/4.</text>
</comment>
<evidence type="ECO:0000256" key="7">
    <source>
        <dbReference type="ARBA" id="ARBA00022840"/>
    </source>
</evidence>
<keyword evidence="6 10" id="KW-0418">Kinase</keyword>
<dbReference type="RefSeq" id="WP_033100676.1">
    <property type="nucleotide sequence ID" value="NZ_JACEIP010000006.1"/>
</dbReference>
<keyword evidence="11" id="KW-1185">Reference proteome</keyword>
<keyword evidence="4 10" id="KW-0808">Transferase</keyword>
<dbReference type="Gene3D" id="3.30.70.560">
    <property type="entry name" value="7,8-Dihydro-6-hydroxymethylpterin-pyrophosphokinase HPPK"/>
    <property type="match status" value="1"/>
</dbReference>
<dbReference type="Proteomes" id="UP000530514">
    <property type="component" value="Unassembled WGS sequence"/>
</dbReference>
<dbReference type="GO" id="GO:0046654">
    <property type="term" value="P:tetrahydrofolate biosynthetic process"/>
    <property type="evidence" value="ECO:0007669"/>
    <property type="project" value="UniProtKB-UniPathway"/>
</dbReference>
<keyword evidence="7" id="KW-0067">ATP-binding</keyword>
<evidence type="ECO:0000256" key="4">
    <source>
        <dbReference type="ARBA" id="ARBA00022679"/>
    </source>
</evidence>
<keyword evidence="8" id="KW-0289">Folate biosynthesis</keyword>
<dbReference type="SUPFAM" id="SSF55083">
    <property type="entry name" value="6-hydroxymethyl-7,8-dihydropterin pyrophosphokinase, HPPK"/>
    <property type="match status" value="1"/>
</dbReference>
<dbReference type="InterPro" id="IPR035907">
    <property type="entry name" value="Hppk_sf"/>
</dbReference>
<protein>
    <recommendedName>
        <fullName evidence="3">2-amino-4-hydroxy-6-hydroxymethyldihydropteridine diphosphokinase</fullName>
        <ecNumber evidence="3">2.7.6.3</ecNumber>
    </recommendedName>
</protein>
<sequence>MNPQTTAYLGLGANLGDRPGQLKKAIELLHQSEDILVTGVSSVYETAPVGFTRQPDFYNLVVEVKTALSPFALLARVLDIEKKLHRVREIRWGPRTIDIDLLLYDEQIITADKLTIPHPRMTERAFVLIPLREVAGNIRIPGTDKTLEEWISHLPPDQEIKKLSPLSDLFTERQLFI</sequence>
<proteinExistence type="predicted"/>
<organism evidence="10 11">
    <name type="scientific">Thermoactinomyces daqus</name>
    <dbReference type="NCBI Taxonomy" id="1329516"/>
    <lineage>
        <taxon>Bacteria</taxon>
        <taxon>Bacillati</taxon>
        <taxon>Bacillota</taxon>
        <taxon>Bacilli</taxon>
        <taxon>Bacillales</taxon>
        <taxon>Thermoactinomycetaceae</taxon>
        <taxon>Thermoactinomyces</taxon>
    </lineage>
</organism>
<dbReference type="Pfam" id="PF01288">
    <property type="entry name" value="HPPK"/>
    <property type="match status" value="1"/>
</dbReference>
<evidence type="ECO:0000256" key="5">
    <source>
        <dbReference type="ARBA" id="ARBA00022741"/>
    </source>
</evidence>
<dbReference type="AlphaFoldDB" id="A0A7W1X9B9"/>
<evidence type="ECO:0000313" key="11">
    <source>
        <dbReference type="Proteomes" id="UP000530514"/>
    </source>
</evidence>
<evidence type="ECO:0000256" key="8">
    <source>
        <dbReference type="ARBA" id="ARBA00022909"/>
    </source>
</evidence>
<gene>
    <name evidence="10" type="primary">folK</name>
    <name evidence="10" type="ORF">H1164_05830</name>
</gene>
<dbReference type="EC" id="2.7.6.3" evidence="3"/>
<dbReference type="PROSITE" id="PS00794">
    <property type="entry name" value="HPPK"/>
    <property type="match status" value="1"/>
</dbReference>
<dbReference type="NCBIfam" id="TIGR01498">
    <property type="entry name" value="folK"/>
    <property type="match status" value="1"/>
</dbReference>
<dbReference type="OrthoDB" id="9808041at2"/>
<dbReference type="PANTHER" id="PTHR43071">
    <property type="entry name" value="2-AMINO-4-HYDROXY-6-HYDROXYMETHYLDIHYDROPTERIDINE PYROPHOSPHOKINASE"/>
    <property type="match status" value="1"/>
</dbReference>
<name>A0A7W1X9B9_9BACL</name>
<comment type="caution">
    <text evidence="10">The sequence shown here is derived from an EMBL/GenBank/DDBJ whole genome shotgun (WGS) entry which is preliminary data.</text>
</comment>
<evidence type="ECO:0000259" key="9">
    <source>
        <dbReference type="PROSITE" id="PS00794"/>
    </source>
</evidence>
<evidence type="ECO:0000256" key="6">
    <source>
        <dbReference type="ARBA" id="ARBA00022777"/>
    </source>
</evidence>
<dbReference type="CDD" id="cd00483">
    <property type="entry name" value="HPPK"/>
    <property type="match status" value="1"/>
</dbReference>
<dbReference type="InterPro" id="IPR000550">
    <property type="entry name" value="Hppk"/>
</dbReference>
<reference evidence="10 11" key="1">
    <citation type="submission" date="2020-07" db="EMBL/GenBank/DDBJ databases">
        <authorList>
            <person name="Feng H."/>
        </authorList>
    </citation>
    <scope>NUCLEOTIDE SEQUENCE [LARGE SCALE GENOMIC DNA]</scope>
    <source>
        <strain evidence="11">s-11</strain>
    </source>
</reference>
<feature type="domain" description="7,8-dihydro-6-hydroxymethylpterin-pyrophosphokinase" evidence="9">
    <location>
        <begin position="91"/>
        <end position="102"/>
    </location>
</feature>
<dbReference type="EMBL" id="JACEIP010000006">
    <property type="protein sequence ID" value="MBA4542422.1"/>
    <property type="molecule type" value="Genomic_DNA"/>
</dbReference>